<evidence type="ECO:0000256" key="1">
    <source>
        <dbReference type="ARBA" id="ARBA00022755"/>
    </source>
</evidence>
<proteinExistence type="inferred from homology"/>
<dbReference type="Proteomes" id="UP000034324">
    <property type="component" value="Unassembled WGS sequence"/>
</dbReference>
<evidence type="ECO:0000256" key="2">
    <source>
        <dbReference type="ARBA" id="ARBA00023235"/>
    </source>
</evidence>
<feature type="binding site" evidence="3 5">
    <location>
        <position position="10"/>
    </location>
    <ligand>
        <name>substrate</name>
    </ligand>
</feature>
<feature type="binding site" evidence="3 5">
    <location>
        <position position="13"/>
    </location>
    <ligand>
        <name>substrate</name>
    </ligand>
</feature>
<accession>A0A0G0MYZ6</accession>
<dbReference type="EMBL" id="LBVC01000009">
    <property type="protein sequence ID" value="KKQ78874.1"/>
    <property type="molecule type" value="Genomic_DNA"/>
</dbReference>
<name>A0A0G0MYZ6_9BACT</name>
<dbReference type="NCBIfam" id="TIGR01162">
    <property type="entry name" value="purE"/>
    <property type="match status" value="1"/>
</dbReference>
<evidence type="ECO:0000313" key="7">
    <source>
        <dbReference type="EMBL" id="KKQ78874.1"/>
    </source>
</evidence>
<dbReference type="PANTHER" id="PTHR23046:SF2">
    <property type="entry name" value="PHOSPHORIBOSYLAMINOIMIDAZOLE CARBOXYLASE"/>
    <property type="match status" value="1"/>
</dbReference>
<dbReference type="InterPro" id="IPR033747">
    <property type="entry name" value="PurE_ClassI"/>
</dbReference>
<keyword evidence="2 3" id="KW-0413">Isomerase</keyword>
<dbReference type="UniPathway" id="UPA00074">
    <property type="reaction ID" value="UER00943"/>
</dbReference>
<dbReference type="GO" id="GO:0006189">
    <property type="term" value="P:'de novo' IMP biosynthetic process"/>
    <property type="evidence" value="ECO:0007669"/>
    <property type="project" value="UniProtKB-UniRule"/>
</dbReference>
<dbReference type="Pfam" id="PF00731">
    <property type="entry name" value="AIRC"/>
    <property type="match status" value="1"/>
</dbReference>
<evidence type="ECO:0000313" key="8">
    <source>
        <dbReference type="Proteomes" id="UP000034324"/>
    </source>
</evidence>
<evidence type="ECO:0000256" key="3">
    <source>
        <dbReference type="HAMAP-Rule" id="MF_01929"/>
    </source>
</evidence>
<comment type="function">
    <text evidence="3 4">Catalyzes the conversion of N5-carboxyaminoimidazole ribonucleotide (N5-CAIR) to 4-carboxy-5-aminoimidazole ribonucleotide (CAIR).</text>
</comment>
<dbReference type="InterPro" id="IPR024694">
    <property type="entry name" value="PurE_prokaryotes"/>
</dbReference>
<reference evidence="7 8" key="1">
    <citation type="journal article" date="2015" name="Nature">
        <title>rRNA introns, odd ribosomes, and small enigmatic genomes across a large radiation of phyla.</title>
        <authorList>
            <person name="Brown C.T."/>
            <person name="Hug L.A."/>
            <person name="Thomas B.C."/>
            <person name="Sharon I."/>
            <person name="Castelle C.J."/>
            <person name="Singh A."/>
            <person name="Wilkins M.J."/>
            <person name="Williams K.H."/>
            <person name="Banfield J.F."/>
        </authorList>
    </citation>
    <scope>NUCLEOTIDE SEQUENCE [LARGE SCALE GENOMIC DNA]</scope>
</reference>
<dbReference type="GO" id="GO:0034023">
    <property type="term" value="F:5-(carboxyamino)imidazole ribonucleotide mutase activity"/>
    <property type="evidence" value="ECO:0007669"/>
    <property type="project" value="UniProtKB-UniRule"/>
</dbReference>
<evidence type="ECO:0000259" key="6">
    <source>
        <dbReference type="SMART" id="SM01001"/>
    </source>
</evidence>
<comment type="catalytic activity">
    <reaction evidence="3 4">
        <text>5-carboxyamino-1-(5-phospho-D-ribosyl)imidazole + H(+) = 5-amino-1-(5-phospho-D-ribosyl)imidazole-4-carboxylate</text>
        <dbReference type="Rhea" id="RHEA:13193"/>
        <dbReference type="ChEBI" id="CHEBI:15378"/>
        <dbReference type="ChEBI" id="CHEBI:58730"/>
        <dbReference type="ChEBI" id="CHEBI:77657"/>
        <dbReference type="EC" id="5.4.99.18"/>
    </reaction>
</comment>
<dbReference type="EC" id="5.4.99.18" evidence="3 4"/>
<comment type="caution">
    <text evidence="7">The sequence shown here is derived from an EMBL/GenBank/DDBJ whole genome shotgun (WGS) entry which is preliminary data.</text>
</comment>
<dbReference type="SUPFAM" id="SSF52255">
    <property type="entry name" value="N5-CAIR mutase (phosphoribosylaminoimidazole carboxylase, PurE)"/>
    <property type="match status" value="1"/>
</dbReference>
<dbReference type="PANTHER" id="PTHR23046">
    <property type="entry name" value="PHOSPHORIBOSYLAMINOIMIDAZOLE CARBOXYLASE CATALYTIC SUBUNIT"/>
    <property type="match status" value="1"/>
</dbReference>
<comment type="similarity">
    <text evidence="3">Belongs to the AIR carboxylase family. Class I subfamily.</text>
</comment>
<dbReference type="SMART" id="SM01001">
    <property type="entry name" value="AIRC"/>
    <property type="match status" value="1"/>
</dbReference>
<dbReference type="HAMAP" id="MF_01929">
    <property type="entry name" value="PurE_classI"/>
    <property type="match status" value="1"/>
</dbReference>
<keyword evidence="1 3" id="KW-0658">Purine biosynthesis</keyword>
<protein>
    <recommendedName>
        <fullName evidence="3 4">N5-carboxyaminoimidazole ribonucleotide mutase</fullName>
        <shortName evidence="3 4">N5-CAIR mutase</shortName>
        <ecNumber evidence="3 4">5.4.99.18</ecNumber>
    </recommendedName>
    <alternativeName>
        <fullName evidence="3">5-(carboxyamino)imidazole ribonucleotide mutase</fullName>
    </alternativeName>
</protein>
<feature type="domain" description="PurE" evidence="6">
    <location>
        <begin position="2"/>
        <end position="149"/>
    </location>
</feature>
<gene>
    <name evidence="3" type="primary">purE</name>
    <name evidence="7" type="ORF">US99_C0009G0015</name>
</gene>
<dbReference type="PATRIC" id="fig|1618432.3.peg.155"/>
<feature type="binding site" evidence="3 5">
    <location>
        <position position="40"/>
    </location>
    <ligand>
        <name>substrate</name>
    </ligand>
</feature>
<evidence type="ECO:0000256" key="5">
    <source>
        <dbReference type="PIRSR" id="PIRSR001338-1"/>
    </source>
</evidence>
<dbReference type="Gene3D" id="3.40.50.1970">
    <property type="match status" value="1"/>
</dbReference>
<comment type="pathway">
    <text evidence="3 4">Purine metabolism; IMP biosynthesis via de novo pathway; 5-amino-1-(5-phospho-D-ribosyl)imidazole-4-carboxylate from 5-amino-1-(5-phospho-D-ribosyl)imidazole (N5-CAIR route): step 2/2.</text>
</comment>
<evidence type="ECO:0000256" key="4">
    <source>
        <dbReference type="PIRNR" id="PIRNR001338"/>
    </source>
</evidence>
<sequence length="149" mass="15379">MTKVLIISASESDLPVMEGAAKVLEEFGVEHEMAVSSAHRSPDRTVELVKKFHEEGGKVIIAGAGLAAHLAGAVAARFPLPVIGVPLSSGALEGIDALLATMQMPPGVPVATVAINGAKNAGFLAVQILATSDSSLEKKLIDYKQKLAL</sequence>
<dbReference type="PIRSF" id="PIRSF001338">
    <property type="entry name" value="AIR_carboxylase"/>
    <property type="match status" value="1"/>
</dbReference>
<organism evidence="7 8">
    <name type="scientific">Candidatus Daviesbacteria bacterium GW2011_GWF2_38_6</name>
    <dbReference type="NCBI Taxonomy" id="1618432"/>
    <lineage>
        <taxon>Bacteria</taxon>
        <taxon>Candidatus Daviesiibacteriota</taxon>
    </lineage>
</organism>
<dbReference type="AlphaFoldDB" id="A0A0G0MYZ6"/>
<dbReference type="InterPro" id="IPR000031">
    <property type="entry name" value="PurE_dom"/>
</dbReference>